<reference evidence="2" key="2">
    <citation type="journal article" date="2015" name="Data Brief">
        <title>Shoot transcriptome of the giant reed, Arundo donax.</title>
        <authorList>
            <person name="Barrero R.A."/>
            <person name="Guerrero F.D."/>
            <person name="Moolhuijzen P."/>
            <person name="Goolsby J.A."/>
            <person name="Tidwell J."/>
            <person name="Bellgard S.E."/>
            <person name="Bellgard M.I."/>
        </authorList>
    </citation>
    <scope>NUCLEOTIDE SEQUENCE</scope>
    <source>
        <tissue evidence="2">Shoot tissue taken approximately 20 cm above the soil surface</tissue>
    </source>
</reference>
<dbReference type="AlphaFoldDB" id="A0A0A8YNM7"/>
<proteinExistence type="predicted"/>
<organism evidence="2">
    <name type="scientific">Arundo donax</name>
    <name type="common">Giant reed</name>
    <name type="synonym">Donax arundinaceus</name>
    <dbReference type="NCBI Taxonomy" id="35708"/>
    <lineage>
        <taxon>Eukaryota</taxon>
        <taxon>Viridiplantae</taxon>
        <taxon>Streptophyta</taxon>
        <taxon>Embryophyta</taxon>
        <taxon>Tracheophyta</taxon>
        <taxon>Spermatophyta</taxon>
        <taxon>Magnoliopsida</taxon>
        <taxon>Liliopsida</taxon>
        <taxon>Poales</taxon>
        <taxon>Poaceae</taxon>
        <taxon>PACMAD clade</taxon>
        <taxon>Arundinoideae</taxon>
        <taxon>Arundineae</taxon>
        <taxon>Arundo</taxon>
    </lineage>
</organism>
<dbReference type="InterPro" id="IPR026960">
    <property type="entry name" value="RVT-Znf"/>
</dbReference>
<dbReference type="EMBL" id="GBRH01270522">
    <property type="protein sequence ID" value="JAD27373.1"/>
    <property type="molecule type" value="Transcribed_RNA"/>
</dbReference>
<dbReference type="Pfam" id="PF13966">
    <property type="entry name" value="zf-RVT"/>
    <property type="match status" value="1"/>
</dbReference>
<sequence length="93" mass="10922">MLHFQGVPRDKFADCIWPSFAPSRCKIFIWLLNREHLRTRAFLFRRGWKDSDSCPHCSLSKDTLHLFLTNSKVEPVWVRVGLQAEDLPHVQTS</sequence>
<accession>A0A0A8YNM7</accession>
<protein>
    <recommendedName>
        <fullName evidence="1">Reverse transcriptase zinc-binding domain-containing protein</fullName>
    </recommendedName>
</protein>
<reference evidence="2" key="1">
    <citation type="submission" date="2014-09" db="EMBL/GenBank/DDBJ databases">
        <authorList>
            <person name="Magalhaes I.L.F."/>
            <person name="Oliveira U."/>
            <person name="Santos F.R."/>
            <person name="Vidigal T.H.D.A."/>
            <person name="Brescovit A.D."/>
            <person name="Santos A.J."/>
        </authorList>
    </citation>
    <scope>NUCLEOTIDE SEQUENCE</scope>
    <source>
        <tissue evidence="2">Shoot tissue taken approximately 20 cm above the soil surface</tissue>
    </source>
</reference>
<evidence type="ECO:0000259" key="1">
    <source>
        <dbReference type="Pfam" id="PF13966"/>
    </source>
</evidence>
<feature type="domain" description="Reverse transcriptase zinc-binding" evidence="1">
    <location>
        <begin position="7"/>
        <end position="77"/>
    </location>
</feature>
<evidence type="ECO:0000313" key="2">
    <source>
        <dbReference type="EMBL" id="JAD27373.1"/>
    </source>
</evidence>
<name>A0A0A8YNM7_ARUDO</name>